<dbReference type="KEGG" id="dli:dnl_62640"/>
<evidence type="ECO:0000259" key="1">
    <source>
        <dbReference type="SMART" id="SM00487"/>
    </source>
</evidence>
<dbReference type="SMART" id="SM00487">
    <property type="entry name" value="DEXDc"/>
    <property type="match status" value="1"/>
</dbReference>
<dbReference type="Proteomes" id="UP000663720">
    <property type="component" value="Chromosome"/>
</dbReference>
<organism evidence="2 3">
    <name type="scientific">Desulfonema limicola</name>
    <dbReference type="NCBI Taxonomy" id="45656"/>
    <lineage>
        <taxon>Bacteria</taxon>
        <taxon>Pseudomonadati</taxon>
        <taxon>Thermodesulfobacteriota</taxon>
        <taxon>Desulfobacteria</taxon>
        <taxon>Desulfobacterales</taxon>
        <taxon>Desulfococcaceae</taxon>
        <taxon>Desulfonema</taxon>
    </lineage>
</organism>
<dbReference type="InterPro" id="IPR027417">
    <property type="entry name" value="P-loop_NTPase"/>
</dbReference>
<dbReference type="GO" id="GO:0005524">
    <property type="term" value="F:ATP binding"/>
    <property type="evidence" value="ECO:0007669"/>
    <property type="project" value="InterPro"/>
</dbReference>
<keyword evidence="3" id="KW-1185">Reference proteome</keyword>
<dbReference type="EMBL" id="CP061799">
    <property type="protein sequence ID" value="QTA83845.1"/>
    <property type="molecule type" value="Genomic_DNA"/>
</dbReference>
<proteinExistence type="predicted"/>
<gene>
    <name evidence="2" type="ORF">dnl_62640</name>
</gene>
<name>A0A975BEW9_9BACT</name>
<reference evidence="2" key="1">
    <citation type="journal article" date="2021" name="Microb. Physiol.">
        <title>Proteogenomic Insights into the Physiology of Marine, Sulfate-Reducing, Filamentous Desulfonema limicola and Desulfonema magnum.</title>
        <authorList>
            <person name="Schnaars V."/>
            <person name="Wohlbrand L."/>
            <person name="Scheve S."/>
            <person name="Hinrichs C."/>
            <person name="Reinhardt R."/>
            <person name="Rabus R."/>
        </authorList>
    </citation>
    <scope>NUCLEOTIDE SEQUENCE</scope>
    <source>
        <strain evidence="2">5ac10</strain>
    </source>
</reference>
<feature type="domain" description="Helicase ATP-binding" evidence="1">
    <location>
        <begin position="46"/>
        <end position="294"/>
    </location>
</feature>
<dbReference type="RefSeq" id="WP_207689633.1">
    <property type="nucleotide sequence ID" value="NZ_CP061799.1"/>
</dbReference>
<dbReference type="Pfam" id="PF00176">
    <property type="entry name" value="SNF2-rel_dom"/>
    <property type="match status" value="1"/>
</dbReference>
<dbReference type="InterPro" id="IPR000330">
    <property type="entry name" value="SNF2_N"/>
</dbReference>
<dbReference type="SUPFAM" id="SSF52540">
    <property type="entry name" value="P-loop containing nucleoside triphosphate hydrolases"/>
    <property type="match status" value="2"/>
</dbReference>
<dbReference type="Gene3D" id="3.40.50.300">
    <property type="entry name" value="P-loop containing nucleotide triphosphate hydrolases"/>
    <property type="match status" value="2"/>
</dbReference>
<accession>A0A975BEW9</accession>
<dbReference type="InterPro" id="IPR014001">
    <property type="entry name" value="Helicase_ATP-bd"/>
</dbReference>
<dbReference type="PANTHER" id="PTHR10799">
    <property type="entry name" value="SNF2/RAD54 HELICASE FAMILY"/>
    <property type="match status" value="1"/>
</dbReference>
<protein>
    <submittedName>
        <fullName evidence="2">Type III restriction enzyme res subunit domain-containing protein</fullName>
    </submittedName>
</protein>
<evidence type="ECO:0000313" key="3">
    <source>
        <dbReference type="Proteomes" id="UP000663720"/>
    </source>
</evidence>
<evidence type="ECO:0000313" key="2">
    <source>
        <dbReference type="EMBL" id="QTA83845.1"/>
    </source>
</evidence>
<sequence>MSRFNEFLNQFGPALRSKVANAFSPVFDSLKQGEQEMMWQDQLKRLLRQPYPGQSEAILALCKGFKLGLKGLFLVAEMGSGKSMMGICASWLVCKNRSRTLVMCPGHLVDKWAREIMDTVPNAIIVNMNKPGLEDVFSLKENPKPKGREFWIIGKERAKNHFTRKPAAVIRMDHVSCPSCGVHLAKLPNVKHRKPVCPNKECRSPLWQSNNERLRRYAKSEYVKRYLPKNIFDFFIGDECHQYKAGDSAQGQAYANFVNSSRFTLNLTGTLMGGYSTNLFYLLYRLVPKRMKEICEYKSSMPFAEKFGVIERIEKEAIHAGAASIGRSGTTTRVVERPGISPLIFTDLLLQRCVFLRLDDVAQNLPPYTEHVIEVEMSPDQKDAYSEFENELITEVRQALARGDKSLLGAMVNSLLAYPDGARRGELVEHPYKVNPLSGQPLVVASAPQIDEHMLPKEQRLIELVKMEKSKARKVMICLEHTGTRDLIPDIKTRLENAGISVLVLRQTTVKSEKREAWLRSKMKVRNYDVFITNPRLIETGLDLLEFPSIIFFQTGYSTFTLRQSSRRSWRIGQDKDVRVYFMTYQETMQSTALSLIADKLQVALAVEGNLSDAGLTALAEGDASMMIKMAKTLVGQEKTPEIPLGELFGNIGEKNLQADTRLDAPDSAITKTETTTINMKTHDGREKTIVAEKVVRGRVKLQPQSNKAIAFIDNTNVRFLFADGRVTYKGKQIGHYQKNGMGKINGKLIQLEPDPGKTGYLLVELRKPENNRIAA</sequence>
<dbReference type="AlphaFoldDB" id="A0A975BEW9"/>